<evidence type="ECO:0000256" key="2">
    <source>
        <dbReference type="ARBA" id="ARBA00023235"/>
    </source>
</evidence>
<proteinExistence type="inferred from homology"/>
<dbReference type="InterPro" id="IPR015942">
    <property type="entry name" value="Asp/Glu/hydantoin_racemase"/>
</dbReference>
<evidence type="ECO:0000313" key="4">
    <source>
        <dbReference type="Proteomes" id="UP001596111"/>
    </source>
</evidence>
<gene>
    <name evidence="3" type="ORF">ACFPPB_06800</name>
</gene>
<dbReference type="SUPFAM" id="SSF53681">
    <property type="entry name" value="Aspartate/glutamate racemase"/>
    <property type="match status" value="2"/>
</dbReference>
<dbReference type="NCBIfam" id="TIGR00035">
    <property type="entry name" value="asp_race"/>
    <property type="match status" value="1"/>
</dbReference>
<accession>A0ABW0SUX7</accession>
<keyword evidence="2" id="KW-0413">Isomerase</keyword>
<dbReference type="Proteomes" id="UP001596111">
    <property type="component" value="Unassembled WGS sequence"/>
</dbReference>
<name>A0ABW0SUX7_9GAMM</name>
<organism evidence="3 4">
    <name type="scientific">Rhodanobacter terrae</name>
    <dbReference type="NCBI Taxonomy" id="418647"/>
    <lineage>
        <taxon>Bacteria</taxon>
        <taxon>Pseudomonadati</taxon>
        <taxon>Pseudomonadota</taxon>
        <taxon>Gammaproteobacteria</taxon>
        <taxon>Lysobacterales</taxon>
        <taxon>Rhodanobacteraceae</taxon>
        <taxon>Rhodanobacter</taxon>
    </lineage>
</organism>
<keyword evidence="4" id="KW-1185">Reference proteome</keyword>
<comment type="caution">
    <text evidence="3">The sequence shown here is derived from an EMBL/GenBank/DDBJ whole genome shotgun (WGS) entry which is preliminary data.</text>
</comment>
<dbReference type="EMBL" id="JBHSNG010000005">
    <property type="protein sequence ID" value="MFC5580816.1"/>
    <property type="molecule type" value="Genomic_DNA"/>
</dbReference>
<sequence length="231" mass="24747">MRRIGLIGGMSWESTTTYYQLINRGIRDRAGPLSSARLLIDSLDFADIEALQRKGDWESAGVALTESALRLRAGGAECILLATNTMHKVADAIIQATPLPFLHIADATGAAIRAAGMNTVALLGTAFTMEEDFYRARLYDRHGVRCIVPSAGLRRDVHRIIYEELCVGIVNDDSRRIYREAIAEGIAAGASGVILGCTEIGLLVSQDDSAVPLFDTTALHAAAAVDFSLAG</sequence>
<dbReference type="InterPro" id="IPR004380">
    <property type="entry name" value="Asp_race"/>
</dbReference>
<dbReference type="RefSeq" id="WP_377325660.1">
    <property type="nucleotide sequence ID" value="NZ_JBHSNG010000005.1"/>
</dbReference>
<protein>
    <submittedName>
        <fullName evidence="3">Aspartate/glutamate racemase family protein</fullName>
    </submittedName>
</protein>
<comment type="similarity">
    <text evidence="1">Belongs to the aspartate/glutamate racemases family.</text>
</comment>
<dbReference type="Gene3D" id="3.40.50.1860">
    <property type="match status" value="2"/>
</dbReference>
<dbReference type="InterPro" id="IPR001920">
    <property type="entry name" value="Asp/Glu_race"/>
</dbReference>
<dbReference type="Pfam" id="PF01177">
    <property type="entry name" value="Asp_Glu_race"/>
    <property type="match status" value="1"/>
</dbReference>
<evidence type="ECO:0000256" key="1">
    <source>
        <dbReference type="ARBA" id="ARBA00007847"/>
    </source>
</evidence>
<dbReference type="PANTHER" id="PTHR21198">
    <property type="entry name" value="GLUTAMATE RACEMASE"/>
    <property type="match status" value="1"/>
</dbReference>
<evidence type="ECO:0000313" key="3">
    <source>
        <dbReference type="EMBL" id="MFC5580816.1"/>
    </source>
</evidence>
<reference evidence="4" key="1">
    <citation type="journal article" date="2019" name="Int. J. Syst. Evol. Microbiol.">
        <title>The Global Catalogue of Microorganisms (GCM) 10K type strain sequencing project: providing services to taxonomists for standard genome sequencing and annotation.</title>
        <authorList>
            <consortium name="The Broad Institute Genomics Platform"/>
            <consortium name="The Broad Institute Genome Sequencing Center for Infectious Disease"/>
            <person name="Wu L."/>
            <person name="Ma J."/>
        </authorList>
    </citation>
    <scope>NUCLEOTIDE SEQUENCE [LARGE SCALE GENOMIC DNA]</scope>
    <source>
        <strain evidence="4">CGMCC 1.13587</strain>
    </source>
</reference>
<dbReference type="PANTHER" id="PTHR21198:SF7">
    <property type="entry name" value="ASPARTATE-GLUTAMATE RACEMASE FAMILY"/>
    <property type="match status" value="1"/>
</dbReference>